<evidence type="ECO:0000256" key="3">
    <source>
        <dbReference type="ARBA" id="ARBA00012757"/>
    </source>
</evidence>
<evidence type="ECO:0000256" key="1">
    <source>
        <dbReference type="ARBA" id="ARBA00001576"/>
    </source>
</evidence>
<evidence type="ECO:0000313" key="16">
    <source>
        <dbReference type="Proteomes" id="UP000094472"/>
    </source>
</evidence>
<comment type="similarity">
    <text evidence="2">Belongs to the glycosyl hydrolase 15 family.</text>
</comment>
<proteinExistence type="inferred from homology"/>
<protein>
    <recommendedName>
        <fullName evidence="4">Trehalase</fullName>
        <ecNumber evidence="3">3.2.1.28</ecNumber>
    </recommendedName>
    <alternativeName>
        <fullName evidence="8">Alpha,alpha-trehalase</fullName>
    </alternativeName>
    <alternativeName>
        <fullName evidence="9">Alpha,alpha-trehalose glucohydrolase</fullName>
    </alternativeName>
</protein>
<dbReference type="GO" id="GO:0005993">
    <property type="term" value="P:trehalose catabolic process"/>
    <property type="evidence" value="ECO:0007669"/>
    <property type="project" value="UniProtKB-ARBA"/>
</dbReference>
<dbReference type="AlphaFoldDB" id="A0A1E3VXF1"/>
<evidence type="ECO:0000259" key="13">
    <source>
        <dbReference type="Pfam" id="PF00723"/>
    </source>
</evidence>
<comment type="caution">
    <text evidence="15">The sequence shown here is derived from an EMBL/GenBank/DDBJ whole genome shotgun (WGS) entry which is preliminary data.</text>
</comment>
<accession>A0A1E3VXF1</accession>
<evidence type="ECO:0000256" key="10">
    <source>
        <dbReference type="ARBA" id="ARBA00053030"/>
    </source>
</evidence>
<comment type="cofactor">
    <cofactor evidence="10">
        <name>phosphate</name>
        <dbReference type="ChEBI" id="CHEBI:43474"/>
    </cofactor>
</comment>
<feature type="domain" description="Trehalase-like N-terminal" evidence="14">
    <location>
        <begin position="2"/>
        <end position="149"/>
    </location>
</feature>
<evidence type="ECO:0000256" key="7">
    <source>
        <dbReference type="ARBA" id="ARBA00023295"/>
    </source>
</evidence>
<feature type="compositionally biased region" description="Basic and acidic residues" evidence="12">
    <location>
        <begin position="591"/>
        <end position="601"/>
    </location>
</feature>
<comment type="pathway">
    <text evidence="11">Glycan degradation; trehalose degradation; D-glucose from alpha,alpha-trehalose: step 1/1.</text>
</comment>
<dbReference type="OrthoDB" id="3902805at2"/>
<feature type="region of interest" description="Disordered" evidence="12">
    <location>
        <begin position="591"/>
        <end position="619"/>
    </location>
</feature>
<keyword evidence="5" id="KW-0378">Hydrolase</keyword>
<evidence type="ECO:0000259" key="14">
    <source>
        <dbReference type="Pfam" id="PF19291"/>
    </source>
</evidence>
<organism evidence="15 16">
    <name type="scientific">Methyloceanibacter superfactus</name>
    <dbReference type="NCBI Taxonomy" id="1774969"/>
    <lineage>
        <taxon>Bacteria</taxon>
        <taxon>Pseudomonadati</taxon>
        <taxon>Pseudomonadota</taxon>
        <taxon>Alphaproteobacteria</taxon>
        <taxon>Hyphomicrobiales</taxon>
        <taxon>Hyphomicrobiaceae</taxon>
        <taxon>Methyloceanibacter</taxon>
    </lineage>
</organism>
<dbReference type="STRING" id="1774969.AUC69_09710"/>
<evidence type="ECO:0000256" key="11">
    <source>
        <dbReference type="ARBA" id="ARBA00060615"/>
    </source>
</evidence>
<dbReference type="RefSeq" id="WP_069441410.1">
    <property type="nucleotide sequence ID" value="NZ_LPWF01000023.1"/>
</dbReference>
<comment type="catalytic activity">
    <reaction evidence="1">
        <text>alpha,alpha-trehalose + H2O = alpha-D-glucose + beta-D-glucose</text>
        <dbReference type="Rhea" id="RHEA:32675"/>
        <dbReference type="ChEBI" id="CHEBI:15377"/>
        <dbReference type="ChEBI" id="CHEBI:15903"/>
        <dbReference type="ChEBI" id="CHEBI:16551"/>
        <dbReference type="ChEBI" id="CHEBI:17925"/>
        <dbReference type="EC" id="3.2.1.28"/>
    </reaction>
</comment>
<dbReference type="InterPro" id="IPR008928">
    <property type="entry name" value="6-hairpin_glycosidase_sf"/>
</dbReference>
<dbReference type="PANTHER" id="PTHR31616:SF0">
    <property type="entry name" value="GLUCAN 1,4-ALPHA-GLUCOSIDASE"/>
    <property type="match status" value="1"/>
</dbReference>
<reference evidence="15 16" key="1">
    <citation type="journal article" date="2016" name="Environ. Microbiol.">
        <title>New Methyloceanibacter diversity from North Sea sediments includes methanotroph containing solely the soluble methane monooxygenase.</title>
        <authorList>
            <person name="Vekeman B."/>
            <person name="Kerckhof F.M."/>
            <person name="Cremers G."/>
            <person name="de Vos P."/>
            <person name="Vandamme P."/>
            <person name="Boon N."/>
            <person name="Op den Camp H.J."/>
            <person name="Heylen K."/>
        </authorList>
    </citation>
    <scope>NUCLEOTIDE SEQUENCE [LARGE SCALE GENOMIC DNA]</scope>
    <source>
        <strain evidence="15 16">R-67175</strain>
    </source>
</reference>
<evidence type="ECO:0000256" key="9">
    <source>
        <dbReference type="ARBA" id="ARBA00031637"/>
    </source>
</evidence>
<gene>
    <name evidence="15" type="ORF">AUC69_09710</name>
</gene>
<dbReference type="GO" id="GO:0004555">
    <property type="term" value="F:alpha,alpha-trehalase activity"/>
    <property type="evidence" value="ECO:0007669"/>
    <property type="project" value="UniProtKB-EC"/>
</dbReference>
<evidence type="ECO:0000256" key="4">
    <source>
        <dbReference type="ARBA" id="ARBA00019905"/>
    </source>
</evidence>
<dbReference type="InterPro" id="IPR045582">
    <property type="entry name" value="Trehalase-like_N"/>
</dbReference>
<dbReference type="EMBL" id="LPWF01000023">
    <property type="protein sequence ID" value="ODR98189.1"/>
    <property type="molecule type" value="Genomic_DNA"/>
</dbReference>
<evidence type="ECO:0000256" key="2">
    <source>
        <dbReference type="ARBA" id="ARBA00006188"/>
    </source>
</evidence>
<dbReference type="Pfam" id="PF19291">
    <property type="entry name" value="TREH_N"/>
    <property type="match status" value="1"/>
</dbReference>
<dbReference type="InterPro" id="IPR011613">
    <property type="entry name" value="GH15-like"/>
</dbReference>
<evidence type="ECO:0000256" key="6">
    <source>
        <dbReference type="ARBA" id="ARBA00023277"/>
    </source>
</evidence>
<dbReference type="InterPro" id="IPR012341">
    <property type="entry name" value="6hp_glycosidase-like_sf"/>
</dbReference>
<evidence type="ECO:0000256" key="12">
    <source>
        <dbReference type="SAM" id="MobiDB-lite"/>
    </source>
</evidence>
<dbReference type="Pfam" id="PF00723">
    <property type="entry name" value="Glyco_hydro_15"/>
    <property type="match status" value="1"/>
</dbReference>
<name>A0A1E3VXF1_9HYPH</name>
<dbReference type="SUPFAM" id="SSF48208">
    <property type="entry name" value="Six-hairpin glycosidases"/>
    <property type="match status" value="1"/>
</dbReference>
<dbReference type="FunFam" id="1.50.10.10:FF:000005">
    <property type="entry name" value="Glycosyl hydrolase, glucoamylase"/>
    <property type="match status" value="1"/>
</dbReference>
<dbReference type="Gene3D" id="1.50.10.10">
    <property type="match status" value="1"/>
</dbReference>
<dbReference type="EC" id="3.2.1.28" evidence="3"/>
<sequence length="619" mass="69089">MALPIEDYALIGDCETAALVGRDGSIDWFCTPRFDSEACFAAILGTSENGRWLLAPTDPNAKITRRYLPDTLILETRVETATGTATLVDFMYPTEPHPHIVRIVTGDSGTVEFETEFVVRFGYGEQVPWVTMLPDRRLRAVAGPNKLILQSTIELRGEDFKTKGKFTVKAGETASFALTYGESFLPDPPAADFTKLLPKTEQYWKDWASRCNVEGPYANAVKRSLITLKAMTYAPTGGVVAAMTTSLPEQFGGPRNWDYRYCWLRDATLTLLALMNTGYFDEARAWREWLLRAVAGSPDQMQIMYGIAGERRLYEVELPWLPGYEKSAPVRIGNGAHQQTQIDVYGELLDALHQARKGGLAPEKSGWDLQLAILEHLDDVWQKPDQGIWEVRSGPEHFTYSKVMAWVAFDRSIRSAERFKLKGPIDHWRDIRKTIHAQVCEKGYDKELNSFVRAYGTKVVDASLLLLPAVGFLPASDPRIAGTVEQVEKTLMKDGLVQRYDTSKSNDGLPPGEGMFLACSFWLVDAYTMLGRRDDATKLFERLLSLRNDLGLLSEEYDTTTKRLCGNFPQAFSHLALVNSACNLGRDGRPLEQRTDCEPDSKTATPGKAASGKPAVSTH</sequence>
<evidence type="ECO:0000313" key="15">
    <source>
        <dbReference type="EMBL" id="ODR98189.1"/>
    </source>
</evidence>
<keyword evidence="16" id="KW-1185">Reference proteome</keyword>
<keyword evidence="6" id="KW-0119">Carbohydrate metabolism</keyword>
<feature type="domain" description="GH15-like" evidence="13">
    <location>
        <begin position="216"/>
        <end position="580"/>
    </location>
</feature>
<dbReference type="Proteomes" id="UP000094472">
    <property type="component" value="Unassembled WGS sequence"/>
</dbReference>
<evidence type="ECO:0000256" key="5">
    <source>
        <dbReference type="ARBA" id="ARBA00022801"/>
    </source>
</evidence>
<dbReference type="PANTHER" id="PTHR31616">
    <property type="entry name" value="TREHALASE"/>
    <property type="match status" value="1"/>
</dbReference>
<keyword evidence="7" id="KW-0326">Glycosidase</keyword>
<evidence type="ECO:0000256" key="8">
    <source>
        <dbReference type="ARBA" id="ARBA00030473"/>
    </source>
</evidence>